<sequence>VRLFAIPAEYWNQNVFMAIGNALGSYMMTADVSLQLKQMIYARIYVLMDLNKPSTMKISLVIDDEKWNQVLDYENILFRCRLCHEYRHLVRDCKHKVPEEQGEGKAKDDFIAPKKKQTAKKCGKEQANSTNTNRFFCLTIEEEEDQEELMDSQVPETQMDKNQTVREQQEKEDKNQMETEAFIDLMSVIIGNIWPKAEHLSLSSQGASGGIVSLWDPRMITVLSSSASK</sequence>
<feature type="non-terminal residue" evidence="1">
    <location>
        <position position="1"/>
    </location>
</feature>
<evidence type="ECO:0000313" key="2">
    <source>
        <dbReference type="Proteomes" id="UP000824469"/>
    </source>
</evidence>
<evidence type="ECO:0008006" key="3">
    <source>
        <dbReference type="Google" id="ProtNLM"/>
    </source>
</evidence>
<name>A0AA38F7U6_TAXCH</name>
<reference evidence="1 2" key="1">
    <citation type="journal article" date="2021" name="Nat. Plants">
        <title>The Taxus genome provides insights into paclitaxel biosynthesis.</title>
        <authorList>
            <person name="Xiong X."/>
            <person name="Gou J."/>
            <person name="Liao Q."/>
            <person name="Li Y."/>
            <person name="Zhou Q."/>
            <person name="Bi G."/>
            <person name="Li C."/>
            <person name="Du R."/>
            <person name="Wang X."/>
            <person name="Sun T."/>
            <person name="Guo L."/>
            <person name="Liang H."/>
            <person name="Lu P."/>
            <person name="Wu Y."/>
            <person name="Zhang Z."/>
            <person name="Ro D.K."/>
            <person name="Shang Y."/>
            <person name="Huang S."/>
            <person name="Yan J."/>
        </authorList>
    </citation>
    <scope>NUCLEOTIDE SEQUENCE [LARGE SCALE GENOMIC DNA]</scope>
    <source>
        <strain evidence="1">Ta-2019</strain>
    </source>
</reference>
<evidence type="ECO:0000313" key="1">
    <source>
        <dbReference type="EMBL" id="KAH9295944.1"/>
    </source>
</evidence>
<proteinExistence type="predicted"/>
<organism evidence="1 2">
    <name type="scientific">Taxus chinensis</name>
    <name type="common">Chinese yew</name>
    <name type="synonym">Taxus wallichiana var. chinensis</name>
    <dbReference type="NCBI Taxonomy" id="29808"/>
    <lineage>
        <taxon>Eukaryota</taxon>
        <taxon>Viridiplantae</taxon>
        <taxon>Streptophyta</taxon>
        <taxon>Embryophyta</taxon>
        <taxon>Tracheophyta</taxon>
        <taxon>Spermatophyta</taxon>
        <taxon>Pinopsida</taxon>
        <taxon>Pinidae</taxon>
        <taxon>Conifers II</taxon>
        <taxon>Cupressales</taxon>
        <taxon>Taxaceae</taxon>
        <taxon>Taxus</taxon>
    </lineage>
</organism>
<keyword evidence="2" id="KW-1185">Reference proteome</keyword>
<comment type="caution">
    <text evidence="1">The sequence shown here is derived from an EMBL/GenBank/DDBJ whole genome shotgun (WGS) entry which is preliminary data.</text>
</comment>
<dbReference type="InterPro" id="IPR040256">
    <property type="entry name" value="At4g02000-like"/>
</dbReference>
<gene>
    <name evidence="1" type="ORF">KI387_039532</name>
</gene>
<protein>
    <recommendedName>
        <fullName evidence="3">DUF4283 domain-containing protein</fullName>
    </recommendedName>
</protein>
<feature type="non-terminal residue" evidence="1">
    <location>
        <position position="229"/>
    </location>
</feature>
<dbReference type="AlphaFoldDB" id="A0AA38F7U6"/>
<dbReference type="PANTHER" id="PTHR31286">
    <property type="entry name" value="GLYCINE-RICH CELL WALL STRUCTURAL PROTEIN 1.8-LIKE"/>
    <property type="match status" value="1"/>
</dbReference>
<accession>A0AA38F7U6</accession>
<dbReference type="Proteomes" id="UP000824469">
    <property type="component" value="Unassembled WGS sequence"/>
</dbReference>
<dbReference type="PANTHER" id="PTHR31286:SF180">
    <property type="entry name" value="OS10G0362600 PROTEIN"/>
    <property type="match status" value="1"/>
</dbReference>
<dbReference type="EMBL" id="JAHRHJ020000011">
    <property type="protein sequence ID" value="KAH9295944.1"/>
    <property type="molecule type" value="Genomic_DNA"/>
</dbReference>